<gene>
    <name evidence="1" type="ORF">CEXT_277841</name>
</gene>
<reference evidence="1 2" key="1">
    <citation type="submission" date="2021-06" db="EMBL/GenBank/DDBJ databases">
        <title>Caerostris extrusa draft genome.</title>
        <authorList>
            <person name="Kono N."/>
            <person name="Arakawa K."/>
        </authorList>
    </citation>
    <scope>NUCLEOTIDE SEQUENCE [LARGE SCALE GENOMIC DNA]</scope>
</reference>
<name>A0AAV4TXU0_CAEEX</name>
<sequence>MFSGFLCLNKDSRLNLKSIEAMKNLCTLSNSAVGNSNPTSGRMFEEAQAETYNHINDSSISLGFPRNGKLLMWIYRSYRIKSKEQ</sequence>
<dbReference type="Proteomes" id="UP001054945">
    <property type="component" value="Unassembled WGS sequence"/>
</dbReference>
<accession>A0AAV4TXU0</accession>
<evidence type="ECO:0000313" key="1">
    <source>
        <dbReference type="EMBL" id="GIY49158.1"/>
    </source>
</evidence>
<keyword evidence="2" id="KW-1185">Reference proteome</keyword>
<dbReference type="EMBL" id="BPLR01011802">
    <property type="protein sequence ID" value="GIY49158.1"/>
    <property type="molecule type" value="Genomic_DNA"/>
</dbReference>
<proteinExistence type="predicted"/>
<comment type="caution">
    <text evidence="1">The sequence shown here is derived from an EMBL/GenBank/DDBJ whole genome shotgun (WGS) entry which is preliminary data.</text>
</comment>
<dbReference type="AlphaFoldDB" id="A0AAV4TXU0"/>
<organism evidence="1 2">
    <name type="scientific">Caerostris extrusa</name>
    <name type="common">Bark spider</name>
    <name type="synonym">Caerostris bankana</name>
    <dbReference type="NCBI Taxonomy" id="172846"/>
    <lineage>
        <taxon>Eukaryota</taxon>
        <taxon>Metazoa</taxon>
        <taxon>Ecdysozoa</taxon>
        <taxon>Arthropoda</taxon>
        <taxon>Chelicerata</taxon>
        <taxon>Arachnida</taxon>
        <taxon>Araneae</taxon>
        <taxon>Araneomorphae</taxon>
        <taxon>Entelegynae</taxon>
        <taxon>Araneoidea</taxon>
        <taxon>Araneidae</taxon>
        <taxon>Caerostris</taxon>
    </lineage>
</organism>
<protein>
    <submittedName>
        <fullName evidence="1">Uncharacterized protein</fullName>
    </submittedName>
</protein>
<evidence type="ECO:0000313" key="2">
    <source>
        <dbReference type="Proteomes" id="UP001054945"/>
    </source>
</evidence>